<gene>
    <name evidence="3" type="ORF">SOIL9_73770</name>
</gene>
<dbReference type="AlphaFoldDB" id="A0A6P2DIK5"/>
<sequence>MNFVQQISAKCGCDGQPSARISTFRRESAKMLVIGEVTNHMHRMTGSGTRAKTVAITKIKMKARDGRSEIWTLIANGTAEVTWPEPAGAWLHEPVGNCPVKGTESHPPGAPFSRIGIRKQFARHLVSRGLFVSKDLKPWSVVSSRTVLDAAPRLRVRVETVELPDGRRVDDYYQLDMPPFVCVFAETDDGRVITYRQYRHGPRRVGLVFPGGHVEPGEEPLGAARRELLEETGCEAAAWTGLGAYTVNGNQGGPMAHLFRATGCRRIAAPVGGDLEEAEVLLLSRAELWTAAGRGEITLLCQVALLALATARADVDRTVGE</sequence>
<keyword evidence="1 3" id="KW-0378">Hydrolase</keyword>
<keyword evidence="4" id="KW-1185">Reference proteome</keyword>
<dbReference type="KEGG" id="gms:SOIL9_73770"/>
<dbReference type="SUPFAM" id="SSF55811">
    <property type="entry name" value="Nudix"/>
    <property type="match status" value="1"/>
</dbReference>
<evidence type="ECO:0000256" key="1">
    <source>
        <dbReference type="ARBA" id="ARBA00022801"/>
    </source>
</evidence>
<dbReference type="InterPro" id="IPR015797">
    <property type="entry name" value="NUDIX_hydrolase-like_dom_sf"/>
</dbReference>
<reference evidence="3 4" key="1">
    <citation type="submission" date="2019-05" db="EMBL/GenBank/DDBJ databases">
        <authorList>
            <consortium name="Science for Life Laboratories"/>
        </authorList>
    </citation>
    <scope>NUCLEOTIDE SEQUENCE [LARGE SCALE GENOMIC DNA]</scope>
    <source>
        <strain evidence="3">Soil9</strain>
    </source>
</reference>
<protein>
    <recommendedName>
        <fullName evidence="2">Nudix hydrolase domain-containing protein</fullName>
    </recommendedName>
</protein>
<feature type="domain" description="Nudix hydrolase" evidence="2">
    <location>
        <begin position="175"/>
        <end position="305"/>
    </location>
</feature>
<dbReference type="PROSITE" id="PS51462">
    <property type="entry name" value="NUDIX"/>
    <property type="match status" value="1"/>
</dbReference>
<dbReference type="EMBL" id="LR593886">
    <property type="protein sequence ID" value="VTS02855.1"/>
    <property type="molecule type" value="Genomic_DNA"/>
</dbReference>
<dbReference type="CDD" id="cd03424">
    <property type="entry name" value="NUDIX_ADPRase_Nudt5_UGPPase_Nudt14"/>
    <property type="match status" value="1"/>
</dbReference>
<dbReference type="InterPro" id="IPR000086">
    <property type="entry name" value="NUDIX_hydrolase_dom"/>
</dbReference>
<proteinExistence type="predicted"/>
<dbReference type="InterPro" id="IPR020084">
    <property type="entry name" value="NUDIX_hydrolase_CS"/>
</dbReference>
<evidence type="ECO:0000313" key="3">
    <source>
        <dbReference type="EMBL" id="VTS02855.1"/>
    </source>
</evidence>
<dbReference type="GO" id="GO:0016787">
    <property type="term" value="F:hydrolase activity"/>
    <property type="evidence" value="ECO:0007669"/>
    <property type="project" value="UniProtKB-KW"/>
</dbReference>
<evidence type="ECO:0000313" key="4">
    <source>
        <dbReference type="Proteomes" id="UP000464178"/>
    </source>
</evidence>
<dbReference type="Pfam" id="PF00293">
    <property type="entry name" value="NUDIX"/>
    <property type="match status" value="1"/>
</dbReference>
<name>A0A6P2DIK5_9BACT</name>
<dbReference type="Gene3D" id="3.90.79.10">
    <property type="entry name" value="Nucleoside Triphosphate Pyrophosphohydrolase"/>
    <property type="match status" value="1"/>
</dbReference>
<accession>A0A6P2DIK5</accession>
<dbReference type="PROSITE" id="PS00893">
    <property type="entry name" value="NUDIX_BOX"/>
    <property type="match status" value="1"/>
</dbReference>
<dbReference type="Proteomes" id="UP000464178">
    <property type="component" value="Chromosome"/>
</dbReference>
<organism evidence="3 4">
    <name type="scientific">Gemmata massiliana</name>
    <dbReference type="NCBI Taxonomy" id="1210884"/>
    <lineage>
        <taxon>Bacteria</taxon>
        <taxon>Pseudomonadati</taxon>
        <taxon>Planctomycetota</taxon>
        <taxon>Planctomycetia</taxon>
        <taxon>Gemmatales</taxon>
        <taxon>Gemmataceae</taxon>
        <taxon>Gemmata</taxon>
    </lineage>
</organism>
<evidence type="ECO:0000259" key="2">
    <source>
        <dbReference type="PROSITE" id="PS51462"/>
    </source>
</evidence>